<keyword evidence="5" id="KW-1185">Reference proteome</keyword>
<evidence type="ECO:0000259" key="3">
    <source>
        <dbReference type="Pfam" id="PF21346"/>
    </source>
</evidence>
<organism evidence="4 5">
    <name type="scientific">Komagataella pastoris</name>
    <name type="common">Yeast</name>
    <name type="synonym">Pichia pastoris</name>
    <dbReference type="NCBI Taxonomy" id="4922"/>
    <lineage>
        <taxon>Eukaryota</taxon>
        <taxon>Fungi</taxon>
        <taxon>Dikarya</taxon>
        <taxon>Ascomycota</taxon>
        <taxon>Saccharomycotina</taxon>
        <taxon>Pichiomycetes</taxon>
        <taxon>Pichiales</taxon>
        <taxon>Pichiaceae</taxon>
        <taxon>Komagataella</taxon>
    </lineage>
</organism>
<dbReference type="InterPro" id="IPR048330">
    <property type="entry name" value="PcRGLX/YetA_2nd"/>
</dbReference>
<accession>A0A1B2JGR6</accession>
<sequence length="873" mass="99106">MVKLCHKKSHLETLPHVVSFGVPWSLGEVHENDLNRLQIASASSPGVLSSKPLAYWPDGSIKWSAHSTLDDGTIASDLALELKETTPQDTTAVFSIPEVENVAIETPNLRIEFGNTGDDCVIKNLNDTVYNGRSHLQVIDESANTQVKVDSKVLSVEIESRSHVQVVVLVNGDHVIANNVHMQVPYQLRFYIGLHSDVISAQHTFVYQLPEGYRLKSLGISFDIDLGSSESFNKYIRLGGSEGGVFAEASQNLTGLWKPVPKAISKAQVLGKRLPDIADWDYEWRDLLKYVVHWNDFKLSQLSPYGFELKKRVSEKNSWVKISSGTKSDGTAFVGSTKRGLGIGLKNFWEQYPVGLEVADLDSSLATLTLWLYSPDSEPMDLRPYQNLELPTYEEQLDAMKITYEDWEPGFSDPYGIAKTHEFLIWTPKSTPSKKEFQEFSNTVRATNIIIPEAQHIFKTKVFGDYWAPGPHRAPGFEASGVDCNLEFLFNYYEAQIKENGWYGFWDFGDVMHTYDADRNCWRYDVGGYAWDNSELSTDLWLWLYFLRTQDIRVWDVAKAMTRHTGEVDVYHSGKWKGLGTRHGVQHFGDSCKQLRISNALYRRFFFYLSGGDERTAELMQELTECQNSLTVLDSHRKVRKAPDILPPRHVLVNIGTDFTALASAWFTNYERRSTNWKRSEKLLKGFLKTFEVLDYGFATGTVLMNLDNGEITKPFAPLAPYAISHLSSVFGLTEILCELIISFPNDDLIEVVKREWIRYSLAYNGGEEKQLELYGFSFGDRILRQGHARLISHASVLTNDESLQKEAWNQFFFLADQTEYKGKQWTTEKLDTSETVNRQSSACGWITTNITAQYGIAALALLGRDAYWASQN</sequence>
<feature type="domain" description="PcRGLX/YetA-like C-terminal alpha/alpha toroid" evidence="3">
    <location>
        <begin position="449"/>
        <end position="863"/>
    </location>
</feature>
<dbReference type="Pfam" id="PF19501">
    <property type="entry name" value="PcRGLX_1st"/>
    <property type="match status" value="1"/>
</dbReference>
<protein>
    <submittedName>
        <fullName evidence="4">BA75_04190T0</fullName>
    </submittedName>
</protein>
<gene>
    <name evidence="4" type="ORF">ATY40_BA7504190</name>
</gene>
<feature type="domain" description="PcRGLX/YetA-like N-terminal RIFT barrel" evidence="1">
    <location>
        <begin position="15"/>
        <end position="79"/>
    </location>
</feature>
<dbReference type="Pfam" id="PF21345">
    <property type="entry name" value="PcRGLX_2nd"/>
    <property type="match status" value="1"/>
</dbReference>
<evidence type="ECO:0000259" key="2">
    <source>
        <dbReference type="Pfam" id="PF21345"/>
    </source>
</evidence>
<dbReference type="Proteomes" id="UP000094565">
    <property type="component" value="Chromosome 3"/>
</dbReference>
<feature type="domain" description="PcRGLX/YetA-like central beta-sandwich" evidence="2">
    <location>
        <begin position="100"/>
        <end position="441"/>
    </location>
</feature>
<dbReference type="PANTHER" id="PTHR40081:SF1">
    <property type="entry name" value="TAT PATHWAY SIGNAL SEQUENCE DOMAIN PROTEIN"/>
    <property type="match status" value="1"/>
</dbReference>
<reference evidence="4 5" key="1">
    <citation type="submission" date="2016-02" db="EMBL/GenBank/DDBJ databases">
        <title>Comparative genomic and transcriptomic foundation for Pichia pastoris.</title>
        <authorList>
            <person name="Love K.R."/>
            <person name="Shah K.A."/>
            <person name="Whittaker C.A."/>
            <person name="Wu J."/>
            <person name="Bartlett M.C."/>
            <person name="Ma D."/>
            <person name="Leeson R.L."/>
            <person name="Priest M."/>
            <person name="Young S.K."/>
            <person name="Love J.C."/>
        </authorList>
    </citation>
    <scope>NUCLEOTIDE SEQUENCE [LARGE SCALE GENOMIC DNA]</scope>
    <source>
        <strain evidence="4 5">ATCC 28485</strain>
    </source>
</reference>
<dbReference type="InterPro" id="IPR045793">
    <property type="entry name" value="PcRGLX/YetA-like"/>
</dbReference>
<evidence type="ECO:0000259" key="1">
    <source>
        <dbReference type="Pfam" id="PF19501"/>
    </source>
</evidence>
<evidence type="ECO:0000313" key="5">
    <source>
        <dbReference type="Proteomes" id="UP000094565"/>
    </source>
</evidence>
<dbReference type="EMBL" id="CP014586">
    <property type="protein sequence ID" value="ANZ77226.1"/>
    <property type="molecule type" value="Genomic_DNA"/>
</dbReference>
<dbReference type="AlphaFoldDB" id="A0A1B2JGR6"/>
<name>A0A1B2JGR6_PICPA</name>
<dbReference type="OrthoDB" id="4798501at2759"/>
<proteinExistence type="predicted"/>
<evidence type="ECO:0000313" key="4">
    <source>
        <dbReference type="EMBL" id="ANZ77226.1"/>
    </source>
</evidence>
<dbReference type="PANTHER" id="PTHR40081">
    <property type="entry name" value="CONCANAVALIN A-LIKE LECTIN/GLUCANASE"/>
    <property type="match status" value="1"/>
</dbReference>
<dbReference type="Pfam" id="PF21346">
    <property type="entry name" value="PcRGLX_3rd"/>
    <property type="match status" value="1"/>
</dbReference>
<dbReference type="InterPro" id="IPR048331">
    <property type="entry name" value="PcRGLX/YetA_3rd"/>
</dbReference>
<dbReference type="InterPro" id="IPR048329">
    <property type="entry name" value="PcRGLX_1st"/>
</dbReference>